<comment type="function">
    <text evidence="4">Involved in peroxisome biosynthesis and integrity. Assembles membrane vesicles before the matrix proteins are translocated. As a docking factor for PEX19, is necessary for the import of peroxisomal membrane proteins in the peroxisomes.</text>
</comment>
<gene>
    <name evidence="6" type="ORF">Mgra_00005638</name>
</gene>
<dbReference type="PANTHER" id="PTHR28080:SF1">
    <property type="entry name" value="PEROXISOMAL BIOGENESIS FACTOR 3"/>
    <property type="match status" value="1"/>
</dbReference>
<dbReference type="GO" id="GO:0045046">
    <property type="term" value="P:protein import into peroxisome membrane"/>
    <property type="evidence" value="ECO:0007669"/>
    <property type="project" value="TreeGrafter"/>
</dbReference>
<dbReference type="Proteomes" id="UP000605970">
    <property type="component" value="Unassembled WGS sequence"/>
</dbReference>
<evidence type="ECO:0000256" key="2">
    <source>
        <dbReference type="ARBA" id="ARBA00014294"/>
    </source>
</evidence>
<dbReference type="GO" id="GO:0030674">
    <property type="term" value="F:protein-macromolecule adaptor activity"/>
    <property type="evidence" value="ECO:0007669"/>
    <property type="project" value="TreeGrafter"/>
</dbReference>
<accession>A0A8S9ZN28</accession>
<dbReference type="InterPro" id="IPR006966">
    <property type="entry name" value="Peroxin-3"/>
</dbReference>
<dbReference type="Pfam" id="PF04882">
    <property type="entry name" value="Peroxin-3"/>
    <property type="match status" value="1"/>
</dbReference>
<evidence type="ECO:0000256" key="5">
    <source>
        <dbReference type="ARBA" id="ARBA00029630"/>
    </source>
</evidence>
<dbReference type="OrthoDB" id="45930at2759"/>
<evidence type="ECO:0000256" key="3">
    <source>
        <dbReference type="ARBA" id="ARBA00022593"/>
    </source>
</evidence>
<organism evidence="6 7">
    <name type="scientific">Meloidogyne graminicola</name>
    <dbReference type="NCBI Taxonomy" id="189291"/>
    <lineage>
        <taxon>Eukaryota</taxon>
        <taxon>Metazoa</taxon>
        <taxon>Ecdysozoa</taxon>
        <taxon>Nematoda</taxon>
        <taxon>Chromadorea</taxon>
        <taxon>Rhabditida</taxon>
        <taxon>Tylenchina</taxon>
        <taxon>Tylenchomorpha</taxon>
        <taxon>Tylenchoidea</taxon>
        <taxon>Meloidogynidae</taxon>
        <taxon>Meloidogyninae</taxon>
        <taxon>Meloidogyne</taxon>
    </lineage>
</organism>
<keyword evidence="7" id="KW-1185">Reference proteome</keyword>
<evidence type="ECO:0000256" key="4">
    <source>
        <dbReference type="ARBA" id="ARBA00025338"/>
    </source>
</evidence>
<comment type="caution">
    <text evidence="6">The sequence shown here is derived from an EMBL/GenBank/DDBJ whole genome shotgun (WGS) entry which is preliminary data.</text>
</comment>
<name>A0A8S9ZN28_9BILA</name>
<dbReference type="GO" id="GO:0005778">
    <property type="term" value="C:peroxisomal membrane"/>
    <property type="evidence" value="ECO:0007669"/>
    <property type="project" value="InterPro"/>
</dbReference>
<dbReference type="EMBL" id="JABEBT010000049">
    <property type="protein sequence ID" value="KAF7634897.1"/>
    <property type="molecule type" value="Genomic_DNA"/>
</dbReference>
<reference evidence="6" key="1">
    <citation type="journal article" date="2020" name="Ecol. Evol.">
        <title>Genome structure and content of the rice root-knot nematode (Meloidogyne graminicola).</title>
        <authorList>
            <person name="Phan N.T."/>
            <person name="Danchin E.G.J."/>
            <person name="Klopp C."/>
            <person name="Perfus-Barbeoch L."/>
            <person name="Kozlowski D.K."/>
            <person name="Koutsovoulos G.D."/>
            <person name="Lopez-Roques C."/>
            <person name="Bouchez O."/>
            <person name="Zahm M."/>
            <person name="Besnard G."/>
            <person name="Bellafiore S."/>
        </authorList>
    </citation>
    <scope>NUCLEOTIDE SEQUENCE</scope>
    <source>
        <strain evidence="6">VN-18</strain>
    </source>
</reference>
<dbReference type="AlphaFoldDB" id="A0A8S9ZN28"/>
<evidence type="ECO:0000313" key="6">
    <source>
        <dbReference type="EMBL" id="KAF7634897.1"/>
    </source>
</evidence>
<protein>
    <recommendedName>
        <fullName evidence="2">Peroxisomal biogenesis factor 3</fullName>
    </recommendedName>
    <alternativeName>
        <fullName evidence="5">Peroxisomal assembly protein PEX3</fullName>
    </alternativeName>
</protein>
<evidence type="ECO:0000256" key="1">
    <source>
        <dbReference type="ARBA" id="ARBA00011494"/>
    </source>
</evidence>
<evidence type="ECO:0000313" key="7">
    <source>
        <dbReference type="Proteomes" id="UP000605970"/>
    </source>
</evidence>
<dbReference type="PANTHER" id="PTHR28080">
    <property type="entry name" value="PEROXISOMAL BIOGENESIS FACTOR 3"/>
    <property type="match status" value="1"/>
</dbReference>
<proteinExistence type="predicted"/>
<comment type="subunit">
    <text evidence="1">Interacts with PEX19.</text>
</comment>
<sequence>MSEQEFQLFLLLMFSTFDFIKRHKRKIAAGTVAAFATFYGAKRLLESTEFCNFVRQPLSFLNIQEDQRNDADLVEERLRLMIELNEQACDKILLKMAGQLKLSLDQSFDTASLLAELRTPEIDSKHKIEIWEKLKILSVSKVFSAIIIFPLITIVLKIQRTILCQIACSELLQNSNASSSYYNGIKLLKSFFYDEIDCTENNTLEMATQINLNKNIQLIFCNSIQYLLTEGLNDLLKLIENVCVEVFEKINLAEKLNFMDFHFLLEQTIVKIKKIGEEKNFSNFVVPREKLCFVVFLKKKLNISSLNPMDRQKLETLFSQLLLSLHSQQCKNLMNELINKYFDFVLKLLDDILIEGKNYSIC</sequence>
<keyword evidence="3" id="KW-0962">Peroxisome biogenesis</keyword>